<dbReference type="EMBL" id="AZBU02000003">
    <property type="protein sequence ID" value="TKR87508.1"/>
    <property type="molecule type" value="Genomic_DNA"/>
</dbReference>
<gene>
    <name evidence="1" type="ORF">L596_011897</name>
</gene>
<sequence>MTLPPFTYTYVLVLKTNAKLRFICVTAQKPTFKQCVHGRREGEMHFGANSRSNSCAERIEQIESYGTVWTRSTLIFEVG</sequence>
<reference evidence="1 2" key="2">
    <citation type="journal article" date="2019" name="G3 (Bethesda)">
        <title>Hybrid Assembly of the Genome of the Entomopathogenic Nematode Steinernema carpocapsae Identifies the X-Chromosome.</title>
        <authorList>
            <person name="Serra L."/>
            <person name="Macchietto M."/>
            <person name="Macias-Munoz A."/>
            <person name="McGill C.J."/>
            <person name="Rodriguez I.M."/>
            <person name="Rodriguez B."/>
            <person name="Murad R."/>
            <person name="Mortazavi A."/>
        </authorList>
    </citation>
    <scope>NUCLEOTIDE SEQUENCE [LARGE SCALE GENOMIC DNA]</scope>
    <source>
        <strain evidence="1 2">ALL</strain>
    </source>
</reference>
<evidence type="ECO:0000313" key="2">
    <source>
        <dbReference type="Proteomes" id="UP000298663"/>
    </source>
</evidence>
<dbReference type="AlphaFoldDB" id="A0A4U5NVG3"/>
<comment type="caution">
    <text evidence="1">The sequence shown here is derived from an EMBL/GenBank/DDBJ whole genome shotgun (WGS) entry which is preliminary data.</text>
</comment>
<reference evidence="1 2" key="1">
    <citation type="journal article" date="2015" name="Genome Biol.">
        <title>Comparative genomics of Steinernema reveals deeply conserved gene regulatory networks.</title>
        <authorList>
            <person name="Dillman A.R."/>
            <person name="Macchietto M."/>
            <person name="Porter C.F."/>
            <person name="Rogers A."/>
            <person name="Williams B."/>
            <person name="Antoshechkin I."/>
            <person name="Lee M.M."/>
            <person name="Goodwin Z."/>
            <person name="Lu X."/>
            <person name="Lewis E.E."/>
            <person name="Goodrich-Blair H."/>
            <person name="Stock S.P."/>
            <person name="Adams B.J."/>
            <person name="Sternberg P.W."/>
            <person name="Mortazavi A."/>
        </authorList>
    </citation>
    <scope>NUCLEOTIDE SEQUENCE [LARGE SCALE GENOMIC DNA]</scope>
    <source>
        <strain evidence="1 2">ALL</strain>
    </source>
</reference>
<organism evidence="1 2">
    <name type="scientific">Steinernema carpocapsae</name>
    <name type="common">Entomopathogenic nematode</name>
    <dbReference type="NCBI Taxonomy" id="34508"/>
    <lineage>
        <taxon>Eukaryota</taxon>
        <taxon>Metazoa</taxon>
        <taxon>Ecdysozoa</taxon>
        <taxon>Nematoda</taxon>
        <taxon>Chromadorea</taxon>
        <taxon>Rhabditida</taxon>
        <taxon>Tylenchina</taxon>
        <taxon>Panagrolaimomorpha</taxon>
        <taxon>Strongyloidoidea</taxon>
        <taxon>Steinernematidae</taxon>
        <taxon>Steinernema</taxon>
    </lineage>
</organism>
<evidence type="ECO:0000313" key="1">
    <source>
        <dbReference type="EMBL" id="TKR87508.1"/>
    </source>
</evidence>
<keyword evidence="2" id="KW-1185">Reference proteome</keyword>
<dbReference type="Proteomes" id="UP000298663">
    <property type="component" value="Unassembled WGS sequence"/>
</dbReference>
<accession>A0A4U5NVG3</accession>
<proteinExistence type="predicted"/>
<name>A0A4U5NVG3_STECR</name>
<protein>
    <submittedName>
        <fullName evidence="1">Uncharacterized protein</fullName>
    </submittedName>
</protein>